<evidence type="ECO:0000313" key="3">
    <source>
        <dbReference type="Proteomes" id="UP000270291"/>
    </source>
</evidence>
<proteinExistence type="predicted"/>
<protein>
    <submittedName>
        <fullName evidence="2">DUF4249 domain-containing protein</fullName>
    </submittedName>
</protein>
<dbReference type="Pfam" id="PF14054">
    <property type="entry name" value="DUF4249"/>
    <property type="match status" value="1"/>
</dbReference>
<sequence>MAINRLSFFRRLSWLLLLAPLASCDLEQDIDVDLPALPAQLAVECYLENGEIPRLTVTETVPYLASPEPVVPTDVTVRLTLANGQTETLRFFPGINPVTRKAYTHTGTRRLAARPGDTFRLEVTDTKGRRVTGTATMPARVPIDTLEYKFNDLPPERREAYVLTRFQDPVGVGNSYLLQIHRDSISDEAEVDYDVEDRLNDGTRFALGTSFRFDPGDTLLVTLYHIDRPFFLFRQSVQDARNANGNPFSQPSSIKSTVEGGVGVFTVLSYDRKQLIIPQP</sequence>
<reference evidence="2 3" key="1">
    <citation type="submission" date="2018-12" db="EMBL/GenBank/DDBJ databases">
        <authorList>
            <person name="Feng G."/>
            <person name="Zhu H."/>
        </authorList>
    </citation>
    <scope>NUCLEOTIDE SEQUENCE [LARGE SCALE GENOMIC DNA]</scope>
    <source>
        <strain evidence="2 3">LMG 26000</strain>
    </source>
</reference>
<evidence type="ECO:0000313" key="2">
    <source>
        <dbReference type="EMBL" id="RSK42287.1"/>
    </source>
</evidence>
<dbReference type="Proteomes" id="UP000270291">
    <property type="component" value="Unassembled WGS sequence"/>
</dbReference>
<dbReference type="InterPro" id="IPR025345">
    <property type="entry name" value="DUF4249"/>
</dbReference>
<feature type="chain" id="PRO_5018609478" evidence="1">
    <location>
        <begin position="25"/>
        <end position="280"/>
    </location>
</feature>
<keyword evidence="3" id="KW-1185">Reference proteome</keyword>
<feature type="signal peptide" evidence="1">
    <location>
        <begin position="1"/>
        <end position="24"/>
    </location>
</feature>
<accession>A0A3R9MC37</accession>
<evidence type="ECO:0000256" key="1">
    <source>
        <dbReference type="SAM" id="SignalP"/>
    </source>
</evidence>
<dbReference type="EMBL" id="RWIU01000005">
    <property type="protein sequence ID" value="RSK42287.1"/>
    <property type="molecule type" value="Genomic_DNA"/>
</dbReference>
<keyword evidence="1" id="KW-0732">Signal</keyword>
<dbReference type="OrthoDB" id="1117499at2"/>
<dbReference type="AlphaFoldDB" id="A0A3R9MC37"/>
<gene>
    <name evidence="2" type="ORF">EI293_15300</name>
</gene>
<dbReference type="RefSeq" id="WP_125439355.1">
    <property type="nucleotide sequence ID" value="NZ_RWIU01000005.1"/>
</dbReference>
<comment type="caution">
    <text evidence="2">The sequence shown here is derived from an EMBL/GenBank/DDBJ whole genome shotgun (WGS) entry which is preliminary data.</text>
</comment>
<name>A0A3R9MC37_9BACT</name>
<organism evidence="2 3">
    <name type="scientific">Hymenobacter perfusus</name>
    <dbReference type="NCBI Taxonomy" id="1236770"/>
    <lineage>
        <taxon>Bacteria</taxon>
        <taxon>Pseudomonadati</taxon>
        <taxon>Bacteroidota</taxon>
        <taxon>Cytophagia</taxon>
        <taxon>Cytophagales</taxon>
        <taxon>Hymenobacteraceae</taxon>
        <taxon>Hymenobacter</taxon>
    </lineage>
</organism>